<evidence type="ECO:0000256" key="1">
    <source>
        <dbReference type="SAM" id="Phobius"/>
    </source>
</evidence>
<organism evidence="3 4">
    <name type="scientific">Sinanaerobacter chloroacetimidivorans</name>
    <dbReference type="NCBI Taxonomy" id="2818044"/>
    <lineage>
        <taxon>Bacteria</taxon>
        <taxon>Bacillati</taxon>
        <taxon>Bacillota</taxon>
        <taxon>Clostridia</taxon>
        <taxon>Peptostreptococcales</taxon>
        <taxon>Anaerovoracaceae</taxon>
        <taxon>Sinanaerobacter</taxon>
    </lineage>
</organism>
<dbReference type="Proteomes" id="UP000675664">
    <property type="component" value="Unassembled WGS sequence"/>
</dbReference>
<feature type="transmembrane region" description="Helical" evidence="1">
    <location>
        <begin position="15"/>
        <end position="38"/>
    </location>
</feature>
<keyword evidence="1" id="KW-0812">Transmembrane</keyword>
<dbReference type="SMART" id="SM00257">
    <property type="entry name" value="LysM"/>
    <property type="match status" value="1"/>
</dbReference>
<dbReference type="RefSeq" id="WP_227016733.1">
    <property type="nucleotide sequence ID" value="NZ_JAGSND010000001.1"/>
</dbReference>
<dbReference type="InterPro" id="IPR036779">
    <property type="entry name" value="LysM_dom_sf"/>
</dbReference>
<dbReference type="EMBL" id="JAGSND010000001">
    <property type="protein sequence ID" value="MBR0596609.1"/>
    <property type="molecule type" value="Genomic_DNA"/>
</dbReference>
<comment type="caution">
    <text evidence="3">The sequence shown here is derived from an EMBL/GenBank/DDBJ whole genome shotgun (WGS) entry which is preliminary data.</text>
</comment>
<dbReference type="CDD" id="cd00118">
    <property type="entry name" value="LysM"/>
    <property type="match status" value="1"/>
</dbReference>
<keyword evidence="4" id="KW-1185">Reference proteome</keyword>
<keyword evidence="1" id="KW-1133">Transmembrane helix</keyword>
<protein>
    <submittedName>
        <fullName evidence="3">LysM peptidoglycan-binding domain-containing protein</fullName>
    </submittedName>
</protein>
<evidence type="ECO:0000313" key="3">
    <source>
        <dbReference type="EMBL" id="MBR0596609.1"/>
    </source>
</evidence>
<proteinExistence type="predicted"/>
<reference evidence="3" key="2">
    <citation type="submission" date="2021-04" db="EMBL/GenBank/DDBJ databases">
        <authorList>
            <person name="Liu J."/>
        </authorList>
    </citation>
    <scope>NUCLEOTIDE SEQUENCE</scope>
    <source>
        <strain evidence="3">BAD-6</strain>
    </source>
</reference>
<keyword evidence="1" id="KW-0472">Membrane</keyword>
<dbReference type="InterPro" id="IPR018392">
    <property type="entry name" value="LysM"/>
</dbReference>
<dbReference type="AlphaFoldDB" id="A0A8J7VX11"/>
<name>A0A8J7VX11_9FIRM</name>
<dbReference type="Gene3D" id="3.10.350.10">
    <property type="entry name" value="LysM domain"/>
    <property type="match status" value="1"/>
</dbReference>
<reference evidence="3" key="1">
    <citation type="submission" date="2021-04" db="EMBL/GenBank/DDBJ databases">
        <title>Sinoanaerobacter chloroacetimidivorans sp. nov., an obligate anaerobic bacterium isolated from anaerobic sludge.</title>
        <authorList>
            <person name="Bao Y."/>
        </authorList>
    </citation>
    <scope>NUCLEOTIDE SEQUENCE</scope>
    <source>
        <strain evidence="3">BAD-6</strain>
    </source>
</reference>
<gene>
    <name evidence="3" type="ORF">KCX82_01850</name>
</gene>
<dbReference type="SUPFAM" id="SSF54106">
    <property type="entry name" value="LysM domain"/>
    <property type="match status" value="1"/>
</dbReference>
<feature type="domain" description="LysM" evidence="2">
    <location>
        <begin position="50"/>
        <end position="100"/>
    </location>
</feature>
<dbReference type="Pfam" id="PF01476">
    <property type="entry name" value="LysM"/>
    <property type="match status" value="1"/>
</dbReference>
<evidence type="ECO:0000313" key="4">
    <source>
        <dbReference type="Proteomes" id="UP000675664"/>
    </source>
</evidence>
<evidence type="ECO:0000259" key="2">
    <source>
        <dbReference type="PROSITE" id="PS51782"/>
    </source>
</evidence>
<dbReference type="PROSITE" id="PS51782">
    <property type="entry name" value="LYSM"/>
    <property type="match status" value="1"/>
</dbReference>
<accession>A0A8J7VX11</accession>
<sequence length="104" mass="11927">MNTNIKRKYRIKSKVRFTIFMAIVLFFMITSMNTIIGLNTSDSLTKMTYTEIQIQPGDTLWNIAKEFGPTGFDTRSVIYEICEINHISADSLIPGQKILVPDYI</sequence>